<protein>
    <submittedName>
        <fullName evidence="8">Heme ABC transporter ATP-binding protein</fullName>
    </submittedName>
</protein>
<evidence type="ECO:0000259" key="7">
    <source>
        <dbReference type="PROSITE" id="PS50893"/>
    </source>
</evidence>
<evidence type="ECO:0000256" key="1">
    <source>
        <dbReference type="ARBA" id="ARBA00022448"/>
    </source>
</evidence>
<keyword evidence="1" id="KW-0813">Transport</keyword>
<name>A0ABS2CCZ0_9NEIS</name>
<dbReference type="NCBIfam" id="NF010068">
    <property type="entry name" value="PRK13548.1"/>
    <property type="match status" value="1"/>
</dbReference>
<sequence>MLQLKNISFSRGKSTVLQDISLDIPAGDFTAILGANGAGKSTLLSIAAGELAPSAGQVLWGDQQLSAMNTAALARKRVVLPQNPGLNFNLMVDAVITMGAYPFPELSPAEVAEQVKRAAQRADVTHLLGRCYPSLSGGEQQRVQFARAMVQILACYQSGEYRCLLLDEPTASLDPLHQHSLLSAARTLALETGIAVVAVLHDVNLAARYCTRIAMLANRSIIASGIPSNVLRSDFLEQTYDLPVTVLPHPKDAERPLVLFA</sequence>
<comment type="function">
    <text evidence="6">Part of the ABC transporter complex HmuTUV involved in hemin import. Responsible for energy coupling to the transport system.</text>
</comment>
<dbReference type="PANTHER" id="PTHR42794">
    <property type="entry name" value="HEMIN IMPORT ATP-BINDING PROTEIN HMUV"/>
    <property type="match status" value="1"/>
</dbReference>
<keyword evidence="2" id="KW-1003">Cell membrane</keyword>
<dbReference type="SMART" id="SM00382">
    <property type="entry name" value="AAA"/>
    <property type="match status" value="1"/>
</dbReference>
<evidence type="ECO:0000313" key="8">
    <source>
        <dbReference type="EMBL" id="MBM5572008.1"/>
    </source>
</evidence>
<dbReference type="EMBL" id="WOFE01000004">
    <property type="protein sequence ID" value="MBM5572008.1"/>
    <property type="molecule type" value="Genomic_DNA"/>
</dbReference>
<comment type="caution">
    <text evidence="8">The sequence shown here is derived from an EMBL/GenBank/DDBJ whole genome shotgun (WGS) entry which is preliminary data.</text>
</comment>
<feature type="domain" description="ABC transporter" evidence="7">
    <location>
        <begin position="2"/>
        <end position="243"/>
    </location>
</feature>
<organism evidence="8 9">
    <name type="scientific">Deefgea chitinilytica</name>
    <dbReference type="NCBI Taxonomy" id="570276"/>
    <lineage>
        <taxon>Bacteria</taxon>
        <taxon>Pseudomonadati</taxon>
        <taxon>Pseudomonadota</taxon>
        <taxon>Betaproteobacteria</taxon>
        <taxon>Neisseriales</taxon>
        <taxon>Chitinibacteraceae</taxon>
        <taxon>Deefgea</taxon>
    </lineage>
</organism>
<reference evidence="8 9" key="1">
    <citation type="submission" date="2019-11" db="EMBL/GenBank/DDBJ databases">
        <title>Novel Deefgea species.</title>
        <authorList>
            <person name="Han J.-H."/>
        </authorList>
    </citation>
    <scope>NUCLEOTIDE SEQUENCE [LARGE SCALE GENOMIC DNA]</scope>
    <source>
        <strain evidence="8 9">LMG 24817</strain>
    </source>
</reference>
<keyword evidence="9" id="KW-1185">Reference proteome</keyword>
<gene>
    <name evidence="8" type="ORF">GM173_10525</name>
</gene>
<dbReference type="CDD" id="cd03214">
    <property type="entry name" value="ABC_Iron-Siderophores_B12_Hemin"/>
    <property type="match status" value="1"/>
</dbReference>
<evidence type="ECO:0000256" key="6">
    <source>
        <dbReference type="ARBA" id="ARBA00037066"/>
    </source>
</evidence>
<dbReference type="Gene3D" id="3.40.50.300">
    <property type="entry name" value="P-loop containing nucleotide triphosphate hydrolases"/>
    <property type="match status" value="1"/>
</dbReference>
<dbReference type="GO" id="GO:0005524">
    <property type="term" value="F:ATP binding"/>
    <property type="evidence" value="ECO:0007669"/>
    <property type="project" value="UniProtKB-KW"/>
</dbReference>
<dbReference type="InterPro" id="IPR027417">
    <property type="entry name" value="P-loop_NTPase"/>
</dbReference>
<keyword evidence="5" id="KW-1278">Translocase</keyword>
<keyword evidence="2" id="KW-0472">Membrane</keyword>
<dbReference type="InterPro" id="IPR003593">
    <property type="entry name" value="AAA+_ATPase"/>
</dbReference>
<dbReference type="InterPro" id="IPR017871">
    <property type="entry name" value="ABC_transporter-like_CS"/>
</dbReference>
<evidence type="ECO:0000256" key="4">
    <source>
        <dbReference type="ARBA" id="ARBA00022840"/>
    </source>
</evidence>
<evidence type="ECO:0000256" key="3">
    <source>
        <dbReference type="ARBA" id="ARBA00022741"/>
    </source>
</evidence>
<accession>A0ABS2CCZ0</accession>
<keyword evidence="3" id="KW-0547">Nucleotide-binding</keyword>
<dbReference type="PROSITE" id="PS00211">
    <property type="entry name" value="ABC_TRANSPORTER_1"/>
    <property type="match status" value="1"/>
</dbReference>
<keyword evidence="4 8" id="KW-0067">ATP-binding</keyword>
<evidence type="ECO:0000256" key="5">
    <source>
        <dbReference type="ARBA" id="ARBA00022967"/>
    </source>
</evidence>
<dbReference type="RefSeq" id="WP_203571341.1">
    <property type="nucleotide sequence ID" value="NZ_WOFE01000004.1"/>
</dbReference>
<evidence type="ECO:0000313" key="9">
    <source>
        <dbReference type="Proteomes" id="UP001195660"/>
    </source>
</evidence>
<dbReference type="PROSITE" id="PS50893">
    <property type="entry name" value="ABC_TRANSPORTER_2"/>
    <property type="match status" value="1"/>
</dbReference>
<dbReference type="SUPFAM" id="SSF52540">
    <property type="entry name" value="P-loop containing nucleoside triphosphate hydrolases"/>
    <property type="match status" value="1"/>
</dbReference>
<dbReference type="Proteomes" id="UP001195660">
    <property type="component" value="Unassembled WGS sequence"/>
</dbReference>
<dbReference type="PANTHER" id="PTHR42794:SF1">
    <property type="entry name" value="HEMIN IMPORT ATP-BINDING PROTEIN HMUV"/>
    <property type="match status" value="1"/>
</dbReference>
<evidence type="ECO:0000256" key="2">
    <source>
        <dbReference type="ARBA" id="ARBA00022475"/>
    </source>
</evidence>
<dbReference type="InterPro" id="IPR003439">
    <property type="entry name" value="ABC_transporter-like_ATP-bd"/>
</dbReference>
<dbReference type="Pfam" id="PF00005">
    <property type="entry name" value="ABC_tran"/>
    <property type="match status" value="1"/>
</dbReference>
<proteinExistence type="predicted"/>